<sequence length="66" mass="7118">MGLVRAFTKYGPSGARRSFRRGGDAPLRRGGRTENFQRVEDRKETSAGLHIGTGDSIVEPVGTITA</sequence>
<name>A0A3S2LX14_ORYJA</name>
<dbReference type="AlphaFoldDB" id="A0A3S2LX14"/>
<reference evidence="1 2" key="2">
    <citation type="submission" date="2019-01" db="EMBL/GenBank/DDBJ databases">
        <title>A chromosome length genome reference of the Java medaka (oryzias javanicus).</title>
        <authorList>
            <person name="Herpin A."/>
            <person name="Takehana Y."/>
            <person name="Naruse K."/>
            <person name="Ansai S."/>
            <person name="Kawaguchi M."/>
        </authorList>
    </citation>
    <scope>NUCLEOTIDE SEQUENCE [LARGE SCALE GENOMIC DNA]</scope>
    <source>
        <strain evidence="1">RS831</strain>
        <tissue evidence="1">Whole body</tissue>
    </source>
</reference>
<reference evidence="1 2" key="1">
    <citation type="submission" date="2018-11" db="EMBL/GenBank/DDBJ databases">
        <authorList>
            <person name="Lopez-Roques C."/>
            <person name="Donnadieu C."/>
            <person name="Bouchez O."/>
            <person name="Klopp C."/>
            <person name="Cabau C."/>
            <person name="Zahm M."/>
        </authorList>
    </citation>
    <scope>NUCLEOTIDE SEQUENCE [LARGE SCALE GENOMIC DNA]</scope>
    <source>
        <strain evidence="1">RS831</strain>
        <tissue evidence="1">Whole body</tissue>
    </source>
</reference>
<proteinExistence type="predicted"/>
<keyword evidence="2" id="KW-1185">Reference proteome</keyword>
<protein>
    <submittedName>
        <fullName evidence="1">Uncharacterized protein</fullName>
    </submittedName>
</protein>
<evidence type="ECO:0000313" key="2">
    <source>
        <dbReference type="Proteomes" id="UP000283210"/>
    </source>
</evidence>
<gene>
    <name evidence="1" type="ORF">OJAV_G00234690</name>
</gene>
<accession>A0A3S2LX14</accession>
<evidence type="ECO:0000313" key="1">
    <source>
        <dbReference type="EMBL" id="RVE55590.1"/>
    </source>
</evidence>
<dbReference type="EMBL" id="ML136652">
    <property type="protein sequence ID" value="RVE55590.1"/>
    <property type="molecule type" value="Genomic_DNA"/>
</dbReference>
<organism evidence="1 2">
    <name type="scientific">Oryzias javanicus</name>
    <name type="common">Javanese ricefish</name>
    <name type="synonym">Aplocheilus javanicus</name>
    <dbReference type="NCBI Taxonomy" id="123683"/>
    <lineage>
        <taxon>Eukaryota</taxon>
        <taxon>Metazoa</taxon>
        <taxon>Chordata</taxon>
        <taxon>Craniata</taxon>
        <taxon>Vertebrata</taxon>
        <taxon>Euteleostomi</taxon>
        <taxon>Actinopterygii</taxon>
        <taxon>Neopterygii</taxon>
        <taxon>Teleostei</taxon>
        <taxon>Neoteleostei</taxon>
        <taxon>Acanthomorphata</taxon>
        <taxon>Ovalentaria</taxon>
        <taxon>Atherinomorphae</taxon>
        <taxon>Beloniformes</taxon>
        <taxon>Adrianichthyidae</taxon>
        <taxon>Oryziinae</taxon>
        <taxon>Oryzias</taxon>
    </lineage>
</organism>
<dbReference type="Proteomes" id="UP000283210">
    <property type="component" value="Unassembled WGS sequence"/>
</dbReference>